<evidence type="ECO:0008006" key="5">
    <source>
        <dbReference type="Google" id="ProtNLM"/>
    </source>
</evidence>
<evidence type="ECO:0000256" key="2">
    <source>
        <dbReference type="SAM" id="MobiDB-lite"/>
    </source>
</evidence>
<feature type="region of interest" description="Disordered" evidence="2">
    <location>
        <begin position="359"/>
        <end position="391"/>
    </location>
</feature>
<feature type="coiled-coil region" evidence="1">
    <location>
        <begin position="450"/>
        <end position="624"/>
    </location>
</feature>
<evidence type="ECO:0000313" key="4">
    <source>
        <dbReference type="Proteomes" id="UP000195402"/>
    </source>
</evidence>
<dbReference type="OMA" id="MASEHMP"/>
<keyword evidence="4" id="KW-1185">Reference proteome</keyword>
<evidence type="ECO:0000256" key="1">
    <source>
        <dbReference type="SAM" id="Coils"/>
    </source>
</evidence>
<dbReference type="OrthoDB" id="2019993at2759"/>
<dbReference type="PANTHER" id="PTHR47490:SF2">
    <property type="entry name" value="PROTEIN BLISTER"/>
    <property type="match status" value="1"/>
</dbReference>
<gene>
    <name evidence="3" type="ORF">BVC80_9099g32</name>
</gene>
<dbReference type="AlphaFoldDB" id="A0A200PVN1"/>
<accession>A0A200PVN1</accession>
<dbReference type="PANTHER" id="PTHR47490">
    <property type="entry name" value="PROTEIN BLISTER"/>
    <property type="match status" value="1"/>
</dbReference>
<dbReference type="InParanoid" id="A0A200PVN1"/>
<dbReference type="InterPro" id="IPR044194">
    <property type="entry name" value="BLISTER"/>
</dbReference>
<feature type="coiled-coil region" evidence="1">
    <location>
        <begin position="717"/>
        <end position="765"/>
    </location>
</feature>
<feature type="compositionally biased region" description="Polar residues" evidence="2">
    <location>
        <begin position="1"/>
        <end position="17"/>
    </location>
</feature>
<reference evidence="3 4" key="1">
    <citation type="journal article" date="2017" name="Mol. Plant">
        <title>The Genome of Medicinal Plant Macleaya cordata Provides New Insights into Benzylisoquinoline Alkaloids Metabolism.</title>
        <authorList>
            <person name="Liu X."/>
            <person name="Liu Y."/>
            <person name="Huang P."/>
            <person name="Ma Y."/>
            <person name="Qing Z."/>
            <person name="Tang Q."/>
            <person name="Cao H."/>
            <person name="Cheng P."/>
            <person name="Zheng Y."/>
            <person name="Yuan Z."/>
            <person name="Zhou Y."/>
            <person name="Liu J."/>
            <person name="Tang Z."/>
            <person name="Zhuo Y."/>
            <person name="Zhang Y."/>
            <person name="Yu L."/>
            <person name="Huang J."/>
            <person name="Yang P."/>
            <person name="Peng Q."/>
            <person name="Zhang J."/>
            <person name="Jiang W."/>
            <person name="Zhang Z."/>
            <person name="Lin K."/>
            <person name="Ro D.K."/>
            <person name="Chen X."/>
            <person name="Xiong X."/>
            <person name="Shang Y."/>
            <person name="Huang S."/>
            <person name="Zeng J."/>
        </authorList>
    </citation>
    <scope>NUCLEOTIDE SEQUENCE [LARGE SCALE GENOMIC DNA]</scope>
    <source>
        <strain evidence="4">cv. BLH2017</strain>
        <tissue evidence="3">Root</tissue>
    </source>
</reference>
<proteinExistence type="predicted"/>
<dbReference type="STRING" id="56857.A0A200PVN1"/>
<dbReference type="FunCoup" id="A0A200PVN1">
    <property type="interactions" value="2335"/>
</dbReference>
<comment type="caution">
    <text evidence="3">The sequence shown here is derived from an EMBL/GenBank/DDBJ whole genome shotgun (WGS) entry which is preliminary data.</text>
</comment>
<protein>
    <recommendedName>
        <fullName evidence="5">BLISTER</fullName>
    </recommendedName>
</protein>
<organism evidence="3 4">
    <name type="scientific">Macleaya cordata</name>
    <name type="common">Five-seeded plume-poppy</name>
    <name type="synonym">Bocconia cordata</name>
    <dbReference type="NCBI Taxonomy" id="56857"/>
    <lineage>
        <taxon>Eukaryota</taxon>
        <taxon>Viridiplantae</taxon>
        <taxon>Streptophyta</taxon>
        <taxon>Embryophyta</taxon>
        <taxon>Tracheophyta</taxon>
        <taxon>Spermatophyta</taxon>
        <taxon>Magnoliopsida</taxon>
        <taxon>Ranunculales</taxon>
        <taxon>Papaveraceae</taxon>
        <taxon>Papaveroideae</taxon>
        <taxon>Macleaya</taxon>
    </lineage>
</organism>
<dbReference type="GO" id="GO:0040008">
    <property type="term" value="P:regulation of growth"/>
    <property type="evidence" value="ECO:0007669"/>
    <property type="project" value="InterPro"/>
</dbReference>
<feature type="compositionally biased region" description="Basic and acidic residues" evidence="2">
    <location>
        <begin position="21"/>
        <end position="31"/>
    </location>
</feature>
<feature type="compositionally biased region" description="Basic and acidic residues" evidence="2">
    <location>
        <begin position="59"/>
        <end position="69"/>
    </location>
</feature>
<evidence type="ECO:0000313" key="3">
    <source>
        <dbReference type="EMBL" id="OVA02244.1"/>
    </source>
</evidence>
<keyword evidence="1" id="KW-0175">Coiled coil</keyword>
<feature type="region of interest" description="Disordered" evidence="2">
    <location>
        <begin position="1"/>
        <end position="83"/>
    </location>
</feature>
<feature type="compositionally biased region" description="Polar residues" evidence="2">
    <location>
        <begin position="44"/>
        <end position="58"/>
    </location>
</feature>
<sequence length="820" mass="89911">MASAQVMPNSGSSSRVQNLEAGRRKLQEFRNKRAGGRAKKVGLPSQTQSTDVSQNRQQSQDRESVRLPDSDGAATSQIDGSYEEPSAVVIAGVTEAIDSSQTTELGSSSGAHTSPPVSTNMLDTFYADPVQQPAIDQESRWYDGSRLPEPLYVNYDHLQEENNHNLGNPGTREPAYEVTMDQSVALNPVYGTGGIDRNAHQSSYYSIVEDQLRQDGISSQEYSVKAPDTSVSSEKSVSVPVKNDVGFGSTSTSGSISTLYSATNLTESVPDGEKYMRGGLDFSGATILDGRRQLSSSINYQAGTASAPRQSSESHSTDFSLDFRNSSNHVPLYTTISETGNRRSRPSFLDSINVTRFSSDSHSSVVPEKSEPFSSKSSKVNNQDSHVSSASRWPITNTVTVGPFDNLKTSNLLSTSEPLINPSVSLGNGGELLRQSVNDNSVDRKHDSPLLKHDENFAALEQHIEDLTQEKFSLQRALDASRTLAESLAAENSSLTDSYNQQGTIVNQLKSDMERLQEEIRVQLLEIESVKMEYANAQLECTAADERSKILASEVIGLEEKALRLRSSELKLERQLENSYAEITSYKKKVSILEKERQDLQFTINALQEEKKLLQSKLRKASGGGKSIDLIKTPSVMKDISTSTEDLGDDVSNLVHAELGGRDTISIPFDPEQRDVPSFLPSSSSTLPENSQFHLSVSSATIPPDQLKMIGNINSLISELALEKEELMRALASESSNSSNLKELNKELSHKLEAQTQRLELLTAQSMVNENIQARQTDPLTMNDSTAYTDEGDEVVERVLGWIMKLFPGGPSKRRTSKLL</sequence>
<feature type="region of interest" description="Disordered" evidence="2">
    <location>
        <begin position="301"/>
        <end position="322"/>
    </location>
</feature>
<dbReference type="EMBL" id="MVGT01003956">
    <property type="protein sequence ID" value="OVA02244.1"/>
    <property type="molecule type" value="Genomic_DNA"/>
</dbReference>
<name>A0A200PVN1_MACCD</name>
<dbReference type="Proteomes" id="UP000195402">
    <property type="component" value="Unassembled WGS sequence"/>
</dbReference>
<feature type="compositionally biased region" description="Polar residues" evidence="2">
    <location>
        <begin position="380"/>
        <end position="391"/>
    </location>
</feature>